<dbReference type="PROSITE" id="PS50088">
    <property type="entry name" value="ANK_REPEAT"/>
    <property type="match status" value="2"/>
</dbReference>
<keyword evidence="1" id="KW-0040">ANK repeat</keyword>
<organism evidence="3 4">
    <name type="scientific">Dactylonectria macrodidyma</name>
    <dbReference type="NCBI Taxonomy" id="307937"/>
    <lineage>
        <taxon>Eukaryota</taxon>
        <taxon>Fungi</taxon>
        <taxon>Dikarya</taxon>
        <taxon>Ascomycota</taxon>
        <taxon>Pezizomycotina</taxon>
        <taxon>Sordariomycetes</taxon>
        <taxon>Hypocreomycetidae</taxon>
        <taxon>Hypocreales</taxon>
        <taxon>Nectriaceae</taxon>
        <taxon>Dactylonectria</taxon>
    </lineage>
</organism>
<dbReference type="Gene3D" id="2.30.30.30">
    <property type="match status" value="1"/>
</dbReference>
<sequence>MLKPLASIMGCYDEDGHYHSFRSGLSKPDDHPGRPEVVTDPARKTRPYTGDSDEPYLPNTVTIPCHHIRLGDFLILQGRPCQVIRISTSSATGQYRYLGIDLSTKQLLEEDSFVSEPAPSVIVQTMLGPVFKQYRVLDLQDGQIVAMTETGDVKKDLPVIDRSNQYARLSNAFSSDRGSIRILVLNDGGHELALDMKVIHGSRLGDDQTDQTDHTIQAAVRTNDISDVEDALKKGVDINRLDNDGRTALFNAIERHHKGLINLLLDRDIDVKVSDKNGKTVLDIAVPDPKLYLTTFTLLEKGNTKEIKRLLDDGVKPSSRDRLGYTALHEAACFGYYETAAMLIQHAADFNAQITHGGATVLLAVVQRGREHRRFLSKGRRMAPRLSENHVKVVALLLQKGINTEHRRSYDNLTVRELVSKELEVHENCQPAERCCLQKILILLYKPPSEEETVGRARIRKKFQAPVGDFIYKETGEDCGKHQVQELEKWAKGPEMDSSEPRDYWRWVHLPANNDQDLIRPLSGMDDTTFKAYWSGIKSFIAGSYDEIRGPAPHACFRKPSFTPLFGSHGGIFSLVLPCPCTLDQSYYLSLHTSGDRDMDQVVVKHVKRQEELERERLSQGGWETIPTTTTAKPKKLLMVNQMWVWKIDATTRFVDAPTNARLDENLFHIFEQSIAYRAQEDAKPYAEFYKSQKQLSKGFKDRNTTMQIEDEICNITREVEHLCEIKDIKDELKMILRVFEDQRIVIGQYHAGQKELKVVIDEARLDREVLLPEDEEDELAIIKKNLESRISKAQSLFANASSVEDSTPISFTSTFLAVPAREFPHEGGEEVA</sequence>
<reference evidence="3" key="1">
    <citation type="journal article" date="2021" name="Nat. Commun.">
        <title>Genetic determinants of endophytism in the Arabidopsis root mycobiome.</title>
        <authorList>
            <person name="Mesny F."/>
            <person name="Miyauchi S."/>
            <person name="Thiergart T."/>
            <person name="Pickel B."/>
            <person name="Atanasova L."/>
            <person name="Karlsson M."/>
            <person name="Huettel B."/>
            <person name="Barry K.W."/>
            <person name="Haridas S."/>
            <person name="Chen C."/>
            <person name="Bauer D."/>
            <person name="Andreopoulos W."/>
            <person name="Pangilinan J."/>
            <person name="LaButti K."/>
            <person name="Riley R."/>
            <person name="Lipzen A."/>
            <person name="Clum A."/>
            <person name="Drula E."/>
            <person name="Henrissat B."/>
            <person name="Kohler A."/>
            <person name="Grigoriev I.V."/>
            <person name="Martin F.M."/>
            <person name="Hacquard S."/>
        </authorList>
    </citation>
    <scope>NUCLEOTIDE SEQUENCE</scope>
    <source>
        <strain evidence="3">MPI-CAGE-AT-0147</strain>
    </source>
</reference>
<dbReference type="PROSITE" id="PS50297">
    <property type="entry name" value="ANK_REP_REGION"/>
    <property type="match status" value="1"/>
</dbReference>
<dbReference type="EMBL" id="JAGMUV010000006">
    <property type="protein sequence ID" value="KAH7153344.1"/>
    <property type="molecule type" value="Genomic_DNA"/>
</dbReference>
<dbReference type="SUPFAM" id="SSF50104">
    <property type="entry name" value="Translation proteins SH3-like domain"/>
    <property type="match status" value="1"/>
</dbReference>
<dbReference type="PANTHER" id="PTHR24118">
    <property type="entry name" value="POTE ANKYRIN DOMAIN"/>
    <property type="match status" value="1"/>
</dbReference>
<feature type="repeat" description="ANK" evidence="1">
    <location>
        <begin position="244"/>
        <end position="276"/>
    </location>
</feature>
<dbReference type="InterPro" id="IPR002110">
    <property type="entry name" value="Ankyrin_rpt"/>
</dbReference>
<dbReference type="InterPro" id="IPR036770">
    <property type="entry name" value="Ankyrin_rpt-contain_sf"/>
</dbReference>
<dbReference type="InterPro" id="IPR037318">
    <property type="entry name" value="Hex1_S1"/>
</dbReference>
<proteinExistence type="predicted"/>
<dbReference type="CDD" id="cd04469">
    <property type="entry name" value="S1_Hex1"/>
    <property type="match status" value="1"/>
</dbReference>
<dbReference type="Pfam" id="PF12796">
    <property type="entry name" value="Ank_2"/>
    <property type="match status" value="2"/>
</dbReference>
<evidence type="ECO:0000256" key="2">
    <source>
        <dbReference type="SAM" id="MobiDB-lite"/>
    </source>
</evidence>
<dbReference type="PANTHER" id="PTHR24118:SF99">
    <property type="entry name" value="POTE ANKYRIN DOMAIN FAMILY MEMBER 3C-RELATED"/>
    <property type="match status" value="1"/>
</dbReference>
<keyword evidence="4" id="KW-1185">Reference proteome</keyword>
<dbReference type="SUPFAM" id="SSF50249">
    <property type="entry name" value="Nucleic acid-binding proteins"/>
    <property type="match status" value="1"/>
</dbReference>
<dbReference type="InterPro" id="IPR012340">
    <property type="entry name" value="NA-bd_OB-fold"/>
</dbReference>
<dbReference type="Gene3D" id="1.25.40.20">
    <property type="entry name" value="Ankyrin repeat-containing domain"/>
    <property type="match status" value="2"/>
</dbReference>
<feature type="repeat" description="ANK" evidence="1">
    <location>
        <begin position="323"/>
        <end position="355"/>
    </location>
</feature>
<dbReference type="Gene3D" id="2.40.50.140">
    <property type="entry name" value="Nucleic acid-binding proteins"/>
    <property type="match status" value="1"/>
</dbReference>
<dbReference type="InterPro" id="IPR008991">
    <property type="entry name" value="Translation_prot_SH3-like_sf"/>
</dbReference>
<dbReference type="OrthoDB" id="9975114at2759"/>
<dbReference type="SUPFAM" id="SSF48403">
    <property type="entry name" value="Ankyrin repeat"/>
    <property type="match status" value="1"/>
</dbReference>
<evidence type="ECO:0000313" key="4">
    <source>
        <dbReference type="Proteomes" id="UP000738349"/>
    </source>
</evidence>
<feature type="non-terminal residue" evidence="3">
    <location>
        <position position="833"/>
    </location>
</feature>
<name>A0A9P9JC40_9HYPO</name>
<protein>
    <submittedName>
        <fullName evidence="3">Uncharacterized protein</fullName>
    </submittedName>
</protein>
<accession>A0A9P9JC40</accession>
<feature type="region of interest" description="Disordered" evidence="2">
    <location>
        <begin position="22"/>
        <end position="55"/>
    </location>
</feature>
<evidence type="ECO:0000256" key="1">
    <source>
        <dbReference type="PROSITE-ProRule" id="PRU00023"/>
    </source>
</evidence>
<dbReference type="Proteomes" id="UP000738349">
    <property type="component" value="Unassembled WGS sequence"/>
</dbReference>
<gene>
    <name evidence="3" type="ORF">EDB81DRAFT_931801</name>
</gene>
<dbReference type="InterPro" id="IPR014722">
    <property type="entry name" value="Rib_uL2_dom2"/>
</dbReference>
<comment type="caution">
    <text evidence="3">The sequence shown here is derived from an EMBL/GenBank/DDBJ whole genome shotgun (WGS) entry which is preliminary data.</text>
</comment>
<dbReference type="SMART" id="SM00248">
    <property type="entry name" value="ANK"/>
    <property type="match status" value="3"/>
</dbReference>
<evidence type="ECO:0000313" key="3">
    <source>
        <dbReference type="EMBL" id="KAH7153344.1"/>
    </source>
</evidence>
<dbReference type="AlphaFoldDB" id="A0A9P9JC40"/>